<feature type="region of interest" description="Disordered" evidence="1">
    <location>
        <begin position="1"/>
        <end position="41"/>
    </location>
</feature>
<evidence type="ECO:0000256" key="1">
    <source>
        <dbReference type="SAM" id="MobiDB-lite"/>
    </source>
</evidence>
<reference evidence="3 4" key="1">
    <citation type="submission" date="2024-02" db="EMBL/GenBank/DDBJ databases">
        <title>de novo genome assembly of Solanum bulbocastanum strain 11H21.</title>
        <authorList>
            <person name="Hosaka A.J."/>
        </authorList>
    </citation>
    <scope>NUCLEOTIDE SEQUENCE [LARGE SCALE GENOMIC DNA]</scope>
    <source>
        <tissue evidence="3">Young leaves</tissue>
    </source>
</reference>
<evidence type="ECO:0000313" key="3">
    <source>
        <dbReference type="EMBL" id="KAK6791447.1"/>
    </source>
</evidence>
<accession>A0AAN8TU43</accession>
<protein>
    <recommendedName>
        <fullName evidence="2">Reverse transcriptase domain-containing protein</fullName>
    </recommendedName>
</protein>
<proteinExistence type="predicted"/>
<organism evidence="3 4">
    <name type="scientific">Solanum bulbocastanum</name>
    <name type="common">Wild potato</name>
    <dbReference type="NCBI Taxonomy" id="147425"/>
    <lineage>
        <taxon>Eukaryota</taxon>
        <taxon>Viridiplantae</taxon>
        <taxon>Streptophyta</taxon>
        <taxon>Embryophyta</taxon>
        <taxon>Tracheophyta</taxon>
        <taxon>Spermatophyta</taxon>
        <taxon>Magnoliopsida</taxon>
        <taxon>eudicotyledons</taxon>
        <taxon>Gunneridae</taxon>
        <taxon>Pentapetalae</taxon>
        <taxon>asterids</taxon>
        <taxon>lamiids</taxon>
        <taxon>Solanales</taxon>
        <taxon>Solanaceae</taxon>
        <taxon>Solanoideae</taxon>
        <taxon>Solaneae</taxon>
        <taxon>Solanum</taxon>
    </lineage>
</organism>
<feature type="region of interest" description="Disordered" evidence="1">
    <location>
        <begin position="132"/>
        <end position="155"/>
    </location>
</feature>
<evidence type="ECO:0000259" key="2">
    <source>
        <dbReference type="Pfam" id="PF00078"/>
    </source>
</evidence>
<gene>
    <name evidence="3" type="ORF">RDI58_010528</name>
</gene>
<sequence length="367" mass="42130">MAREPPVGTVRPPDQAQQERLNQTNKTHHQPASNSSYNSVNLRNNEAMNSANSRREIEGKQKIIPPVRDSLNRAKMVEGNDYTSQDLQHTKKSHDSISLFERSGEAISGRIVEKSPEIRLQIRAHSHHFQGELNTRDYSPGEEVHPTEVTRKTDGPITGVKDSVNGKRYGFFKSTRGLKQGDPLSPALFILGAEVLSRSLNRLHNNPDYHGFFMEKRGPQVNHLSFADDIIIFTSDLINKVINRITGWQTKILSYGGRVILIRHVLQSLPIHLLSAITPPVTVLKQIQGMITDFFWGWRNDRKKYHWASWKNLSYPLDEGGIGVRNLKDVCRAFKYKQWWIFRARKTLWGDFLRAKYCQRSNPISKK</sequence>
<feature type="compositionally biased region" description="Basic and acidic residues" evidence="1">
    <location>
        <begin position="142"/>
        <end position="154"/>
    </location>
</feature>
<evidence type="ECO:0000313" key="4">
    <source>
        <dbReference type="Proteomes" id="UP001371456"/>
    </source>
</evidence>
<keyword evidence="4" id="KW-1185">Reference proteome</keyword>
<dbReference type="EMBL" id="JBANQN010000004">
    <property type="protein sequence ID" value="KAK6791447.1"/>
    <property type="molecule type" value="Genomic_DNA"/>
</dbReference>
<dbReference type="AlphaFoldDB" id="A0AAN8TU43"/>
<dbReference type="Pfam" id="PF00078">
    <property type="entry name" value="RVT_1"/>
    <property type="match status" value="1"/>
</dbReference>
<dbReference type="InterPro" id="IPR000477">
    <property type="entry name" value="RT_dom"/>
</dbReference>
<dbReference type="Proteomes" id="UP001371456">
    <property type="component" value="Unassembled WGS sequence"/>
</dbReference>
<comment type="caution">
    <text evidence="3">The sequence shown here is derived from an EMBL/GenBank/DDBJ whole genome shotgun (WGS) entry which is preliminary data.</text>
</comment>
<feature type="compositionally biased region" description="Polar residues" evidence="1">
    <location>
        <begin position="15"/>
        <end position="41"/>
    </location>
</feature>
<dbReference type="PANTHER" id="PTHR33116:SF82">
    <property type="entry name" value="RNASE H FAMILY PROTEIN"/>
    <property type="match status" value="1"/>
</dbReference>
<feature type="domain" description="Reverse transcriptase" evidence="2">
    <location>
        <begin position="163"/>
        <end position="245"/>
    </location>
</feature>
<dbReference type="PANTHER" id="PTHR33116">
    <property type="entry name" value="REVERSE TRANSCRIPTASE ZINC-BINDING DOMAIN-CONTAINING PROTEIN-RELATED-RELATED"/>
    <property type="match status" value="1"/>
</dbReference>
<name>A0AAN8TU43_SOLBU</name>